<accession>A0A3E1KBK9</accession>
<keyword evidence="1" id="KW-1133">Transmembrane helix</keyword>
<keyword evidence="1" id="KW-0812">Transmembrane</keyword>
<dbReference type="PANTHER" id="PTHR31876:SF26">
    <property type="entry name" value="PROTEIN LIKE COV 2"/>
    <property type="match status" value="1"/>
</dbReference>
<dbReference type="AlphaFoldDB" id="A0A3E1KBK9"/>
<dbReference type="RefSeq" id="WP_116649650.1">
    <property type="nucleotide sequence ID" value="NZ_QUZK01000014.1"/>
</dbReference>
<dbReference type="PANTHER" id="PTHR31876">
    <property type="entry name" value="COV-LIKE PROTEIN 1"/>
    <property type="match status" value="1"/>
</dbReference>
<dbReference type="EMBL" id="QUZK01000014">
    <property type="protein sequence ID" value="RFF31992.1"/>
    <property type="molecule type" value="Genomic_DNA"/>
</dbReference>
<evidence type="ECO:0000313" key="3">
    <source>
        <dbReference type="Proteomes" id="UP000260351"/>
    </source>
</evidence>
<feature type="transmembrane region" description="Helical" evidence="1">
    <location>
        <begin position="56"/>
        <end position="76"/>
    </location>
</feature>
<dbReference type="InterPro" id="IPR007462">
    <property type="entry name" value="COV1-like"/>
</dbReference>
<evidence type="ECO:0000256" key="1">
    <source>
        <dbReference type="SAM" id="Phobius"/>
    </source>
</evidence>
<keyword evidence="3" id="KW-1185">Reference proteome</keyword>
<protein>
    <submittedName>
        <fullName evidence="2">DUF502 domain-containing protein</fullName>
    </submittedName>
</protein>
<dbReference type="Proteomes" id="UP000260351">
    <property type="component" value="Unassembled WGS sequence"/>
</dbReference>
<dbReference type="OrthoDB" id="5636623at2"/>
<comment type="caution">
    <text evidence="2">The sequence shown here is derived from an EMBL/GenBank/DDBJ whole genome shotgun (WGS) entry which is preliminary data.</text>
</comment>
<gene>
    <name evidence="2" type="ORF">DZC52_03090</name>
</gene>
<sequence>MSSEHDGTVARLVRLFLKGLGTIIPIALTLLIVLWLAGIAERGIGSLIKLVLPEDWYITGMGLVGGILVVMAIGLLSQVWLFRKLIDLGEAILDRMPVIKSVFRATKDFVEYFSSDDAERFSQAVMVRHPDFKIGMMGFITREDFSNLPFGEEGEVAVYLPLSYQVAGYTIFVPKEWCEPVDLPFEDALRLILTAAMSRRGG</sequence>
<dbReference type="Pfam" id="PF04367">
    <property type="entry name" value="DUF502"/>
    <property type="match status" value="1"/>
</dbReference>
<feature type="transmembrane region" description="Helical" evidence="1">
    <location>
        <begin position="12"/>
        <end position="36"/>
    </location>
</feature>
<reference evidence="2 3" key="1">
    <citation type="submission" date="2018-08" db="EMBL/GenBank/DDBJ databases">
        <title>Wenzhouxiangella salilacus sp. nov., a novel bacterium isolated from a saline lake in Xinjiang Province, China.</title>
        <authorList>
            <person name="Han S."/>
        </authorList>
    </citation>
    <scope>NUCLEOTIDE SEQUENCE [LARGE SCALE GENOMIC DNA]</scope>
    <source>
        <strain evidence="2 3">XDB06</strain>
    </source>
</reference>
<proteinExistence type="predicted"/>
<name>A0A3E1KBK9_9GAMM</name>
<evidence type="ECO:0000313" key="2">
    <source>
        <dbReference type="EMBL" id="RFF31992.1"/>
    </source>
</evidence>
<organism evidence="2 3">
    <name type="scientific">Wenzhouxiangella sediminis</name>
    <dbReference type="NCBI Taxonomy" id="1792836"/>
    <lineage>
        <taxon>Bacteria</taxon>
        <taxon>Pseudomonadati</taxon>
        <taxon>Pseudomonadota</taxon>
        <taxon>Gammaproteobacteria</taxon>
        <taxon>Chromatiales</taxon>
        <taxon>Wenzhouxiangellaceae</taxon>
        <taxon>Wenzhouxiangella</taxon>
    </lineage>
</organism>
<keyword evidence="1" id="KW-0472">Membrane</keyword>